<accession>A0A917F5P6</accession>
<dbReference type="Gene3D" id="1.25.10.10">
    <property type="entry name" value="Leucine-rich Repeat Variant"/>
    <property type="match status" value="1"/>
</dbReference>
<dbReference type="AlphaFoldDB" id="A0A917F5P6"/>
<evidence type="ECO:0000313" key="2">
    <source>
        <dbReference type="Proteomes" id="UP000632498"/>
    </source>
</evidence>
<dbReference type="Proteomes" id="UP000632498">
    <property type="component" value="Unassembled WGS sequence"/>
</dbReference>
<comment type="caution">
    <text evidence="1">The sequence shown here is derived from an EMBL/GenBank/DDBJ whole genome shotgun (WGS) entry which is preliminary data.</text>
</comment>
<protein>
    <recommendedName>
        <fullName evidence="3">DUF2336 domain-containing protein</fullName>
    </recommendedName>
</protein>
<dbReference type="InterPro" id="IPR011989">
    <property type="entry name" value="ARM-like"/>
</dbReference>
<dbReference type="SUPFAM" id="SSF48371">
    <property type="entry name" value="ARM repeat"/>
    <property type="match status" value="1"/>
</dbReference>
<dbReference type="InterPro" id="IPR019285">
    <property type="entry name" value="DUF2336"/>
</dbReference>
<dbReference type="RefSeq" id="WP_188661045.1">
    <property type="nucleotide sequence ID" value="NZ_BMHV01000003.1"/>
</dbReference>
<dbReference type="Pfam" id="PF10098">
    <property type="entry name" value="DUF2336"/>
    <property type="match status" value="1"/>
</dbReference>
<keyword evidence="2" id="KW-1185">Reference proteome</keyword>
<gene>
    <name evidence="1" type="ORF">GCM10011332_04800</name>
</gene>
<evidence type="ECO:0000313" key="1">
    <source>
        <dbReference type="EMBL" id="GGF54436.1"/>
    </source>
</evidence>
<dbReference type="InterPro" id="IPR016024">
    <property type="entry name" value="ARM-type_fold"/>
</dbReference>
<organism evidence="1 2">
    <name type="scientific">Terasakiella brassicae</name>
    <dbReference type="NCBI Taxonomy" id="1634917"/>
    <lineage>
        <taxon>Bacteria</taxon>
        <taxon>Pseudomonadati</taxon>
        <taxon>Pseudomonadota</taxon>
        <taxon>Alphaproteobacteria</taxon>
        <taxon>Rhodospirillales</taxon>
        <taxon>Terasakiellaceae</taxon>
        <taxon>Terasakiella</taxon>
    </lineage>
</organism>
<reference evidence="1" key="2">
    <citation type="submission" date="2020-09" db="EMBL/GenBank/DDBJ databases">
        <authorList>
            <person name="Sun Q."/>
            <person name="Zhou Y."/>
        </authorList>
    </citation>
    <scope>NUCLEOTIDE SEQUENCE</scope>
    <source>
        <strain evidence="1">CGMCC 1.15254</strain>
    </source>
</reference>
<proteinExistence type="predicted"/>
<evidence type="ECO:0008006" key="3">
    <source>
        <dbReference type="Google" id="ProtNLM"/>
    </source>
</evidence>
<reference evidence="1" key="1">
    <citation type="journal article" date="2014" name="Int. J. Syst. Evol. Microbiol.">
        <title>Complete genome sequence of Corynebacterium casei LMG S-19264T (=DSM 44701T), isolated from a smear-ripened cheese.</title>
        <authorList>
            <consortium name="US DOE Joint Genome Institute (JGI-PGF)"/>
            <person name="Walter F."/>
            <person name="Albersmeier A."/>
            <person name="Kalinowski J."/>
            <person name="Ruckert C."/>
        </authorList>
    </citation>
    <scope>NUCLEOTIDE SEQUENCE</scope>
    <source>
        <strain evidence="1">CGMCC 1.15254</strain>
    </source>
</reference>
<dbReference type="EMBL" id="BMHV01000003">
    <property type="protein sequence ID" value="GGF54436.1"/>
    <property type="molecule type" value="Genomic_DNA"/>
</dbReference>
<sequence>MKDIDKKRAANEKLTYEEMQELASHEDVSVRCLLAQREDIRPEILYYLAEDEEMEVRRHIALNPATPRQADLLLASDRDEGVRLPLTEKIAKLAPDVSEAERDKIQALTYEALMVLSRDQAIKVRQILSETLKDVDGVPCDVIRQLASDMELVVSGPVLQFSPVLSDEDLLEIISSTHAKGALNAISKRAHVSESVSDAVISTNERSAIADLLGNKSAQIREEALDLLAERAHDIAEWHVPLVKRPQLSSNAAKRMAHYLADNLLKSLEKREDLDDAVIVSIKKEVKKRIECDGLDAEIEEEEGGISDPIDEVRQLDEEGKLDEEILIDWIDESQWQYVIAALSVLSKMRRVKVKKIISSQSAKGMMALAWRAGIPAYLGESLQFKLAKMPIGNILKATQKGEYPLTDEELSWHLELFGED</sequence>
<name>A0A917F5P6_9PROT</name>